<evidence type="ECO:0000313" key="1">
    <source>
        <dbReference type="EMBL" id="KAI0034968.1"/>
    </source>
</evidence>
<feature type="non-terminal residue" evidence="1">
    <location>
        <position position="91"/>
    </location>
</feature>
<organism evidence="1 2">
    <name type="scientific">Vararia minispora EC-137</name>
    <dbReference type="NCBI Taxonomy" id="1314806"/>
    <lineage>
        <taxon>Eukaryota</taxon>
        <taxon>Fungi</taxon>
        <taxon>Dikarya</taxon>
        <taxon>Basidiomycota</taxon>
        <taxon>Agaricomycotina</taxon>
        <taxon>Agaricomycetes</taxon>
        <taxon>Russulales</taxon>
        <taxon>Lachnocladiaceae</taxon>
        <taxon>Vararia</taxon>
    </lineage>
</organism>
<proteinExistence type="predicted"/>
<protein>
    <submittedName>
        <fullName evidence="1">Uncharacterized protein</fullName>
    </submittedName>
</protein>
<keyword evidence="2" id="KW-1185">Reference proteome</keyword>
<dbReference type="EMBL" id="MU273492">
    <property type="protein sequence ID" value="KAI0034968.1"/>
    <property type="molecule type" value="Genomic_DNA"/>
</dbReference>
<dbReference type="Proteomes" id="UP000814128">
    <property type="component" value="Unassembled WGS sequence"/>
</dbReference>
<sequence length="91" mass="10396">EPGPDDLDEPWPYEFRPGQSVWVKASDGNWYGGEISGSRVKRGPTRQKEGVFYPVAFRLPTHHNIRKFFAPLNGEIKPDSRCVRKLLREAG</sequence>
<feature type="non-terminal residue" evidence="1">
    <location>
        <position position="1"/>
    </location>
</feature>
<gene>
    <name evidence="1" type="ORF">K488DRAFT_25057</name>
</gene>
<name>A0ACB8QTF6_9AGAM</name>
<comment type="caution">
    <text evidence="1">The sequence shown here is derived from an EMBL/GenBank/DDBJ whole genome shotgun (WGS) entry which is preliminary data.</text>
</comment>
<evidence type="ECO:0000313" key="2">
    <source>
        <dbReference type="Proteomes" id="UP000814128"/>
    </source>
</evidence>
<accession>A0ACB8QTF6</accession>
<reference evidence="1" key="1">
    <citation type="submission" date="2021-02" db="EMBL/GenBank/DDBJ databases">
        <authorList>
            <consortium name="DOE Joint Genome Institute"/>
            <person name="Ahrendt S."/>
            <person name="Looney B.P."/>
            <person name="Miyauchi S."/>
            <person name="Morin E."/>
            <person name="Drula E."/>
            <person name="Courty P.E."/>
            <person name="Chicoki N."/>
            <person name="Fauchery L."/>
            <person name="Kohler A."/>
            <person name="Kuo A."/>
            <person name="Labutti K."/>
            <person name="Pangilinan J."/>
            <person name="Lipzen A."/>
            <person name="Riley R."/>
            <person name="Andreopoulos W."/>
            <person name="He G."/>
            <person name="Johnson J."/>
            <person name="Barry K.W."/>
            <person name="Grigoriev I.V."/>
            <person name="Nagy L."/>
            <person name="Hibbett D."/>
            <person name="Henrissat B."/>
            <person name="Matheny P.B."/>
            <person name="Labbe J."/>
            <person name="Martin F."/>
        </authorList>
    </citation>
    <scope>NUCLEOTIDE SEQUENCE</scope>
    <source>
        <strain evidence="1">EC-137</strain>
    </source>
</reference>
<reference evidence="1" key="2">
    <citation type="journal article" date="2022" name="New Phytol.">
        <title>Evolutionary transition to the ectomycorrhizal habit in the genomes of a hyperdiverse lineage of mushroom-forming fungi.</title>
        <authorList>
            <person name="Looney B."/>
            <person name="Miyauchi S."/>
            <person name="Morin E."/>
            <person name="Drula E."/>
            <person name="Courty P.E."/>
            <person name="Kohler A."/>
            <person name="Kuo A."/>
            <person name="LaButti K."/>
            <person name="Pangilinan J."/>
            <person name="Lipzen A."/>
            <person name="Riley R."/>
            <person name="Andreopoulos W."/>
            <person name="He G."/>
            <person name="Johnson J."/>
            <person name="Nolan M."/>
            <person name="Tritt A."/>
            <person name="Barry K.W."/>
            <person name="Grigoriev I.V."/>
            <person name="Nagy L.G."/>
            <person name="Hibbett D."/>
            <person name="Henrissat B."/>
            <person name="Matheny P.B."/>
            <person name="Labbe J."/>
            <person name="Martin F.M."/>
        </authorList>
    </citation>
    <scope>NUCLEOTIDE SEQUENCE</scope>
    <source>
        <strain evidence="1">EC-137</strain>
    </source>
</reference>